<dbReference type="CDD" id="cd00603">
    <property type="entry name" value="IPT_PCSR"/>
    <property type="match status" value="1"/>
</dbReference>
<dbReference type="InterPro" id="IPR019405">
    <property type="entry name" value="Lactonase_7-beta_prop"/>
</dbReference>
<evidence type="ECO:0000256" key="2">
    <source>
        <dbReference type="SAM" id="SignalP"/>
    </source>
</evidence>
<evidence type="ECO:0000259" key="3">
    <source>
        <dbReference type="Pfam" id="PF01833"/>
    </source>
</evidence>
<keyword evidence="2" id="KW-0732">Signal</keyword>
<dbReference type="InterPro" id="IPR015943">
    <property type="entry name" value="WD40/YVTN_repeat-like_dom_sf"/>
</dbReference>
<dbReference type="SUPFAM" id="SSF75011">
    <property type="entry name" value="3-carboxy-cis,cis-mucoante lactonizing enzyme"/>
    <property type="match status" value="1"/>
</dbReference>
<dbReference type="InterPro" id="IPR014756">
    <property type="entry name" value="Ig_E-set"/>
</dbReference>
<sequence length="1949" mass="209436">MKKIALFLLFLSILAVPAFAGIADPVSPVVSNDYVYVPRYINKTVTIYKNTNIGELVKTINLNGDPKGLALSPDKKTLYISTSTNAEINAYDAATGIKKTAFNVTAQLYGPRQIAVSPDGKLLYAVDAISQNVKIFDAVSGLPAPIGNINFSQGSYYGIAISPDNTMLAVTQRNYLGSVYVYSINRDQNGIITGYTLKATLTSNLVNPNIAVFSAESDRLYVRTHQNVAPFADLVVFSGSNNFDVSNTLSLLNKDEYDPQSPWGEAMAMSANGSLLYLTHYRSSHDSGETTTNDYKVHVYKVSTLYYDDANNVWGPRTNWALDSTGHPYTDGSGAAFTFTYDSKIVNNILPCIDGLASDPRDLRVWITGSESGVNLFSKYTGTYGNSSGNTIPDAPVLLNPSLSDDLANYTGNAKWIPSTAPLKNDGTTFSNYYWRYIVDYKKVSGNTWTNLINYSNLTETTLNVLIPGETYVLRVKALGSPNSDMKDGLLSPFVYSPQFKMAGPKINKVEVDTDRSSTGINYSETGIGYIYDSVKISGSGFGSRNLSDPTQPVDGANYNVTLSYLDNTIWREYIVPQEETTPTGKAQRIVQWDNNTIILIIPRELKQEKFSRLLTPRNDWNISVTAFNVKSNKIPNFKIGPIIFDMSPEKGMINDEVFITGLGFGASQGTSTVNFGSTTAAVTKWESGNANEQITCKVPAGLAVGTYPVKITVNGVDSLDEYISSTKTPGTKVNFEVSAQKPIAITKVSVKDAKIPGLSNYVERSEGYAYSNVKLDGQGFGSTPGKIELYDDQYRNFIAIPSANITWSDTAIEFWIPRNVGTDFIEAGGYHLVVKNSNDVPAETLFYISPKIYSDTKAIDPISGPVGKKIEIWGFSFGPTDAPVEVRFGTQGIVAAKVLERLSGIDHISVNVPALAVGEYPVMVIANNQESNNNNIFAVVAPVPPSITGTEVLDDELKLITYSTQEWGYVNSKVKLIGAGFGDEKPNSINNIKFTLGSNPNNISSANILSWKDNEIEFIIPRKIGPVFGPQEETKYVEAGEAPIRIQNEHGVGGIDFFINPKIFATPPIDPASGPVGKSVRIYGHSFGNIGEEVIVYFGTIAVSANVTDRGDNIDAVAVKVPTGLTQGKHPVKIEKKNYGSNSSDFTVIATPTPVISNIQVDINPDPQIEDYKDITDGVTVYQAIKIIGTGFGDDPADGNRDKTENNITIGSLTIRDDAGNEGLQVYSWSDTEIKAGIPRRIGQAYIPNGANQVVVTANNLPSPPKTINIKPNIYGSDKSSGYAGDAIKINGTALKAGSVYFGTALASVAKEDQFPGEDPDGTSNASKNIPGYDETSVTVPAGLTPGIYDVTVKQAALVSNILKFTVDDRVAPKVLSVIPNAAPNDLDNISVIIKGENFVNGATVTLKKTGQPDIKGTTAFNTAVQLASTLPIKNAVVGKWDVVVANPDGKSFTIPNGFTVLPAGGEISQVIDDYEGKAVVFPTGYTFFPDPANAILKQSNADKYEGDNSGAINYAFYDGGYRGYNGHLVNPLDLTNFKTVTVMVKGGANANGKVVLQVRDKNNKNFAAVTAAGDQKTEIPLSGNAWTKYTLQFSDFVEVVNGKPAGGAALDKSAILDYQLVFTGNDGTVNPAYIDFIAAGGYTPPVGPSDITTTLVRKGDTVGSALEISWVFNKGAASNADIYTISGKSEDAVFTTDITKWAKELSNVPSPQTIADQVGKGTQKYFKVVKTGDALTADLLKTDVAGKFDLIANEGSNLISLPVIPSSNSLDNVVGRQLNGGTPMTADKIYSYSAEKSEFVQAYLTAGPAGTWAGTLSFMEADKGFFIACQVGQGVRYVTVVGAVSSQNNRQISLYSGSNMVGTAWPVDVNLDNTALNSVLTNGTPMTADKVYNYENTAAPQWLSAYLGNAGFAGSLTKLMPGKGYYITNQVLVGAPNPDNWVYTKPY</sequence>
<comment type="caution">
    <text evidence="4">The sequence shown here is derived from an EMBL/GenBank/DDBJ whole genome shotgun (WGS) entry which is preliminary data.</text>
</comment>
<feature type="chain" id="PRO_5032489461" evidence="2">
    <location>
        <begin position="21"/>
        <end position="1949"/>
    </location>
</feature>
<dbReference type="InterPro" id="IPR013783">
    <property type="entry name" value="Ig-like_fold"/>
</dbReference>
<gene>
    <name evidence="4" type="ORF">FD145_429</name>
</gene>
<feature type="domain" description="IPT/TIG" evidence="3">
    <location>
        <begin position="642"/>
        <end position="718"/>
    </location>
</feature>
<feature type="signal peptide" evidence="2">
    <location>
        <begin position="1"/>
        <end position="20"/>
    </location>
</feature>
<feature type="domain" description="IPT/TIG" evidence="3">
    <location>
        <begin position="1070"/>
        <end position="1148"/>
    </location>
</feature>
<evidence type="ECO:0000313" key="4">
    <source>
        <dbReference type="EMBL" id="KAF0134712.1"/>
    </source>
</evidence>
<proteinExistence type="predicted"/>
<dbReference type="Gene3D" id="2.60.40.10">
    <property type="entry name" value="Immunoglobulins"/>
    <property type="match status" value="8"/>
</dbReference>
<dbReference type="PANTHER" id="PTHR47197:SF3">
    <property type="entry name" value="DIHYDRO-HEME D1 DEHYDROGENASE"/>
    <property type="match status" value="1"/>
</dbReference>
<dbReference type="Pfam" id="PF01833">
    <property type="entry name" value="TIG"/>
    <property type="match status" value="2"/>
</dbReference>
<dbReference type="CDD" id="cd00063">
    <property type="entry name" value="FN3"/>
    <property type="match status" value="1"/>
</dbReference>
<dbReference type="PANTHER" id="PTHR47197">
    <property type="entry name" value="PROTEIN NIRF"/>
    <property type="match status" value="1"/>
</dbReference>
<protein>
    <submittedName>
        <fullName evidence="4">Glycoside hydrolase family 81</fullName>
    </submittedName>
</protein>
<dbReference type="InterPro" id="IPR002909">
    <property type="entry name" value="IPT_dom"/>
</dbReference>
<organism evidence="4 5">
    <name type="scientific">Candidatus Saganbacteria bacterium</name>
    <dbReference type="NCBI Taxonomy" id="2575572"/>
    <lineage>
        <taxon>Bacteria</taxon>
        <taxon>Bacillati</taxon>
        <taxon>Saganbacteria</taxon>
    </lineage>
</organism>
<dbReference type="SUPFAM" id="SSF81296">
    <property type="entry name" value="E set domains"/>
    <property type="match status" value="3"/>
</dbReference>
<reference evidence="4 5" key="1">
    <citation type="submission" date="2019-12" db="EMBL/GenBank/DDBJ databases">
        <authorList>
            <person name="Wolfe R."/>
            <person name="Danczak R."/>
            <person name="Wilkins M."/>
        </authorList>
    </citation>
    <scope>NUCLEOTIDE SEQUENCE [LARGE SCALE GENOMIC DNA]</scope>
    <source>
        <strain evidence="4">X2_MaxBin.013</strain>
    </source>
</reference>
<evidence type="ECO:0000313" key="5">
    <source>
        <dbReference type="Proteomes" id="UP000488506"/>
    </source>
</evidence>
<accession>A0A833L1R2</accession>
<dbReference type="Gene3D" id="2.130.10.10">
    <property type="entry name" value="YVTN repeat-like/Quinoprotein amine dehydrogenase"/>
    <property type="match status" value="1"/>
</dbReference>
<dbReference type="InterPro" id="IPR036116">
    <property type="entry name" value="FN3_sf"/>
</dbReference>
<dbReference type="GO" id="GO:0016787">
    <property type="term" value="F:hydrolase activity"/>
    <property type="evidence" value="ECO:0007669"/>
    <property type="project" value="UniProtKB-KW"/>
</dbReference>
<dbReference type="InterPro" id="IPR003961">
    <property type="entry name" value="FN3_dom"/>
</dbReference>
<dbReference type="SUPFAM" id="SSF49265">
    <property type="entry name" value="Fibronectin type III"/>
    <property type="match status" value="1"/>
</dbReference>
<name>A0A833L1R2_UNCSA</name>
<dbReference type="EMBL" id="WPAF01000005">
    <property type="protein sequence ID" value="KAF0134712.1"/>
    <property type="molecule type" value="Genomic_DNA"/>
</dbReference>
<dbReference type="Proteomes" id="UP000488506">
    <property type="component" value="Unassembled WGS sequence"/>
</dbReference>
<keyword evidence="4" id="KW-0378">Hydrolase</keyword>
<dbReference type="Pfam" id="PF10282">
    <property type="entry name" value="Lactonase"/>
    <property type="match status" value="1"/>
</dbReference>
<dbReference type="InterPro" id="IPR051200">
    <property type="entry name" value="Host-pathogen_enzymatic-act"/>
</dbReference>
<evidence type="ECO:0000256" key="1">
    <source>
        <dbReference type="SAM" id="MobiDB-lite"/>
    </source>
</evidence>
<feature type="region of interest" description="Disordered" evidence="1">
    <location>
        <begin position="1314"/>
        <end position="1333"/>
    </location>
</feature>